<dbReference type="GeneID" id="93647095"/>
<keyword evidence="1" id="KW-0472">Membrane</keyword>
<sequence length="131" mass="13786">MRVGPILALCSGAGLCRELVLKGDAPVAVSFSKYALPLTGTHAFTRRAIVARGGTSIPYRLKVPRDTPLSSEAGIPLADVVVYTKGGWHTGSIQERSIIPDFTTPYLVYGLCGTVIVGIVSAFSKVLLGLV</sequence>
<feature type="transmembrane region" description="Helical" evidence="1">
    <location>
        <begin position="106"/>
        <end position="128"/>
    </location>
</feature>
<evidence type="ECO:0000313" key="2">
    <source>
        <dbReference type="EMBL" id="OAG29612.1"/>
    </source>
</evidence>
<keyword evidence="1" id="KW-1133">Transmembrane helix</keyword>
<evidence type="ECO:0000256" key="1">
    <source>
        <dbReference type="SAM" id="Phobius"/>
    </source>
</evidence>
<comment type="caution">
    <text evidence="2">The sequence shown here is derived from an EMBL/GenBank/DDBJ whole genome shotgun (WGS) entry which is preliminary data.</text>
</comment>
<accession>A0A177EEP6</accession>
<protein>
    <submittedName>
        <fullName evidence="2">Uncharacterized protein</fullName>
    </submittedName>
</protein>
<dbReference type="OrthoDB" id="2192200at2759"/>
<dbReference type="EMBL" id="LTDL01000040">
    <property type="protein sequence ID" value="OAG29612.1"/>
    <property type="molecule type" value="Genomic_DNA"/>
</dbReference>
<dbReference type="AlphaFoldDB" id="A0A177EEP6"/>
<evidence type="ECO:0000313" key="3">
    <source>
        <dbReference type="Proteomes" id="UP000185944"/>
    </source>
</evidence>
<organism evidence="2 3">
    <name type="scientific">Nematocida displodere</name>
    <dbReference type="NCBI Taxonomy" id="1805483"/>
    <lineage>
        <taxon>Eukaryota</taxon>
        <taxon>Fungi</taxon>
        <taxon>Fungi incertae sedis</taxon>
        <taxon>Microsporidia</taxon>
        <taxon>Nematocida</taxon>
    </lineage>
</organism>
<dbReference type="RefSeq" id="XP_067544260.1">
    <property type="nucleotide sequence ID" value="XM_067688163.1"/>
</dbReference>
<proteinExistence type="predicted"/>
<gene>
    <name evidence="2" type="ORF">NEDG_00745</name>
</gene>
<dbReference type="Proteomes" id="UP000185944">
    <property type="component" value="Unassembled WGS sequence"/>
</dbReference>
<dbReference type="VEuPathDB" id="MicrosporidiaDB:NEDG_00745"/>
<keyword evidence="1" id="KW-0812">Transmembrane</keyword>
<name>A0A177EEP6_9MICR</name>
<reference evidence="2 3" key="1">
    <citation type="submission" date="2016-02" db="EMBL/GenBank/DDBJ databases">
        <title>Discovery of a natural microsporidian pathogen with a broad tissue tropism in Caenorhabditis elegans.</title>
        <authorList>
            <person name="Luallen R.J."/>
            <person name="Reinke A.W."/>
            <person name="Tong L."/>
            <person name="Botts M.R."/>
            <person name="Felix M.-A."/>
            <person name="Troemel E.R."/>
        </authorList>
    </citation>
    <scope>NUCLEOTIDE SEQUENCE [LARGE SCALE GENOMIC DNA]</scope>
    <source>
        <strain evidence="2 3">JUm2807</strain>
    </source>
</reference>
<keyword evidence="3" id="KW-1185">Reference proteome</keyword>